<sequence>MLRTLPLSKYCEISGESQKAIERRIERGYWVQGKQFFTVAHVRERWVDLEGVEAWVRAGGSMAQS</sequence>
<accession>A0ABU8ESI7</accession>
<organism evidence="1 2">
    <name type="scientific">Pseudoalteromonas spongiae</name>
    <dbReference type="NCBI Taxonomy" id="298657"/>
    <lineage>
        <taxon>Bacteria</taxon>
        <taxon>Pseudomonadati</taxon>
        <taxon>Pseudomonadota</taxon>
        <taxon>Gammaproteobacteria</taxon>
        <taxon>Alteromonadales</taxon>
        <taxon>Pseudoalteromonadaceae</taxon>
        <taxon>Pseudoalteromonas</taxon>
    </lineage>
</organism>
<evidence type="ECO:0000313" key="1">
    <source>
        <dbReference type="EMBL" id="MEI4549918.1"/>
    </source>
</evidence>
<keyword evidence="2" id="KW-1185">Reference proteome</keyword>
<dbReference type="RefSeq" id="WP_336435286.1">
    <property type="nucleotide sequence ID" value="NZ_JBAWKS010000001.1"/>
</dbReference>
<gene>
    <name evidence="1" type="ORF">WAE96_09540</name>
</gene>
<proteinExistence type="predicted"/>
<dbReference type="EMBL" id="JBAWKS010000001">
    <property type="protein sequence ID" value="MEI4549918.1"/>
    <property type="molecule type" value="Genomic_DNA"/>
</dbReference>
<evidence type="ECO:0000313" key="2">
    <source>
        <dbReference type="Proteomes" id="UP001382455"/>
    </source>
</evidence>
<comment type="caution">
    <text evidence="1">The sequence shown here is derived from an EMBL/GenBank/DDBJ whole genome shotgun (WGS) entry which is preliminary data.</text>
</comment>
<evidence type="ECO:0008006" key="3">
    <source>
        <dbReference type="Google" id="ProtNLM"/>
    </source>
</evidence>
<protein>
    <recommendedName>
        <fullName evidence="3">Excisionase</fullName>
    </recommendedName>
</protein>
<dbReference type="Proteomes" id="UP001382455">
    <property type="component" value="Unassembled WGS sequence"/>
</dbReference>
<reference evidence="1 2" key="1">
    <citation type="submission" date="2023-12" db="EMBL/GenBank/DDBJ databases">
        <title>Friends and Foes: Symbiotic and Algicidal bacterial influence on Karenia brevis blooms.</title>
        <authorList>
            <person name="Fei C."/>
            <person name="Mohamed A.R."/>
            <person name="Booker A."/>
            <person name="Arshad M."/>
            <person name="Klass S."/>
            <person name="Ahn S."/>
            <person name="Gilbert P.M."/>
            <person name="Heil C.A."/>
            <person name="Martinez J.M."/>
            <person name="Amin S.A."/>
        </authorList>
    </citation>
    <scope>NUCLEOTIDE SEQUENCE [LARGE SCALE GENOMIC DNA]</scope>
    <source>
        <strain evidence="1 2">CE15</strain>
    </source>
</reference>
<name>A0ABU8ESI7_9GAMM</name>